<dbReference type="InterPro" id="IPR050923">
    <property type="entry name" value="Cell_Proc_Reg/RNA_Proc"/>
</dbReference>
<dbReference type="Gene3D" id="2.60.200.20">
    <property type="match status" value="1"/>
</dbReference>
<evidence type="ECO:0000313" key="11">
    <source>
        <dbReference type="Proteomes" id="UP000323011"/>
    </source>
</evidence>
<feature type="domain" description="RING-type" evidence="9">
    <location>
        <begin position="377"/>
        <end position="403"/>
    </location>
</feature>
<evidence type="ECO:0000313" key="10">
    <source>
        <dbReference type="EMBL" id="KAA0152532.1"/>
    </source>
</evidence>
<organism evidence="10 11">
    <name type="scientific">Cafeteria roenbergensis</name>
    <name type="common">Marine flagellate</name>
    <dbReference type="NCBI Taxonomy" id="33653"/>
    <lineage>
        <taxon>Eukaryota</taxon>
        <taxon>Sar</taxon>
        <taxon>Stramenopiles</taxon>
        <taxon>Bigyra</taxon>
        <taxon>Opalozoa</taxon>
        <taxon>Bicosoecida</taxon>
        <taxon>Cafeteriaceae</taxon>
        <taxon>Cafeteria</taxon>
    </lineage>
</organism>
<evidence type="ECO:0000256" key="5">
    <source>
        <dbReference type="ARBA" id="ARBA00022833"/>
    </source>
</evidence>
<evidence type="ECO:0000259" key="9">
    <source>
        <dbReference type="PROSITE" id="PS50089"/>
    </source>
</evidence>
<keyword evidence="5" id="KW-0862">Zinc</keyword>
<evidence type="ECO:0000256" key="2">
    <source>
        <dbReference type="ARBA" id="ARBA00017908"/>
    </source>
</evidence>
<dbReference type="InterPro" id="IPR017907">
    <property type="entry name" value="Znf_RING_CS"/>
</dbReference>
<feature type="region of interest" description="Disordered" evidence="7">
    <location>
        <begin position="191"/>
        <end position="239"/>
    </location>
</feature>
<reference evidence="10 11" key="1">
    <citation type="submission" date="2019-07" db="EMBL/GenBank/DDBJ databases">
        <title>Genomes of Cafeteria roenbergensis.</title>
        <authorList>
            <person name="Fischer M.G."/>
            <person name="Hackl T."/>
            <person name="Roman M."/>
        </authorList>
    </citation>
    <scope>NUCLEOTIDE SEQUENCE [LARGE SCALE GENOMIC DNA]</scope>
    <source>
        <strain evidence="10 11">BVI</strain>
    </source>
</reference>
<dbReference type="Proteomes" id="UP000323011">
    <property type="component" value="Unassembled WGS sequence"/>
</dbReference>
<dbReference type="Pfam" id="PF00097">
    <property type="entry name" value="zf-C3HC4"/>
    <property type="match status" value="1"/>
</dbReference>
<dbReference type="Gene3D" id="3.30.40.10">
    <property type="entry name" value="Zinc/RING finger domain, C3HC4 (zinc finger)"/>
    <property type="match status" value="1"/>
</dbReference>
<gene>
    <name evidence="10" type="ORF">FNF29_03759</name>
</gene>
<dbReference type="GO" id="GO:0008270">
    <property type="term" value="F:zinc ion binding"/>
    <property type="evidence" value="ECO:0007669"/>
    <property type="project" value="UniProtKB-KW"/>
</dbReference>
<dbReference type="InterPro" id="IPR001841">
    <property type="entry name" value="Znf_RING"/>
</dbReference>
<accession>A0A5A8CHL2</accession>
<dbReference type="EMBL" id="VLTN01000020">
    <property type="protein sequence ID" value="KAA0152532.1"/>
    <property type="molecule type" value="Genomic_DNA"/>
</dbReference>
<dbReference type="SUPFAM" id="SSF49879">
    <property type="entry name" value="SMAD/FHA domain"/>
    <property type="match status" value="1"/>
</dbReference>
<protein>
    <recommendedName>
        <fullName evidence="2">E3 ubiquitin-protein ligase CHFR</fullName>
    </recommendedName>
</protein>
<dbReference type="SMART" id="SM00240">
    <property type="entry name" value="FHA"/>
    <property type="match status" value="1"/>
</dbReference>
<feature type="domain" description="FHA" evidence="8">
    <location>
        <begin position="28"/>
        <end position="92"/>
    </location>
</feature>
<sequence length="640" mass="66428">MEAHLRYCGQHDVCPTVPNVVALATAETCFGRSSGCTVVLDSPAEIVVSRKHASITRYTRRIRAADGSTHVGCWVLRDHGSRNGTFVNYVRVQERQLRFGDVIHFGGGTRAPFEGLPVAGISSQFIYVFLEGVPEGDEEAWSALPRLEHAPPTPMNDSQRRNFLERQGLRLADGDHAREAAAMVRIVDDTVHGSRGSSPAASVPGEAGETVLPGPSPDGAPVPAAAHHAIQQQQQQQQPFGEGFALAHHQFGHGGMASFQPHVSAPMLQFRGGYHPMHPFAAGSYAGSGFRSIHPGLVGSHPMDNAAALQSKAGSTSQLSDSPGVGASDFHRASRERRQRRALKRQRDSEAAAESVFAPEPQPHFSGLLVNAASLGCGHSFCFSCAAEVLLRHSASPSCPTCSAPAAAPGTRVLALADHSEVQALAREAGTAPPHTAAVEHLLRRVAALDVLVAASVAALGADARQAFSRRVGDHEAYAAKRGLCLSAHGGLVGAAEATIGASAAAAAAAAAASPAREHSAGGSSGDLGRSSLRCCVLGAGHPDDEVMAEEAASLRPLDRIASVADCGAGASHSHQANPDVESDDDESDDDEVDVALDPVSATFAFEDPAPTHALASYDPPMSNATSRASSDPGLVAAAV</sequence>
<dbReference type="PANTHER" id="PTHR23308">
    <property type="entry name" value="NUCLEAR INHIBITOR OF PROTEIN PHOSPHATASE-1"/>
    <property type="match status" value="1"/>
</dbReference>
<evidence type="ECO:0000256" key="4">
    <source>
        <dbReference type="ARBA" id="ARBA00022771"/>
    </source>
</evidence>
<feature type="region of interest" description="Disordered" evidence="7">
    <location>
        <begin position="308"/>
        <end position="357"/>
    </location>
</feature>
<feature type="region of interest" description="Disordered" evidence="7">
    <location>
        <begin position="567"/>
        <end position="640"/>
    </location>
</feature>
<dbReference type="InterPro" id="IPR013083">
    <property type="entry name" value="Znf_RING/FYVE/PHD"/>
</dbReference>
<comment type="similarity">
    <text evidence="1">Belongs to the CHFR family.</text>
</comment>
<proteinExistence type="inferred from homology"/>
<dbReference type="AlphaFoldDB" id="A0A5A8CHL2"/>
<evidence type="ECO:0000256" key="7">
    <source>
        <dbReference type="SAM" id="MobiDB-lite"/>
    </source>
</evidence>
<feature type="compositionally biased region" description="Acidic residues" evidence="7">
    <location>
        <begin position="581"/>
        <end position="595"/>
    </location>
</feature>
<keyword evidence="4 6" id="KW-0863">Zinc-finger</keyword>
<dbReference type="CDD" id="cd00060">
    <property type="entry name" value="FHA"/>
    <property type="match status" value="1"/>
</dbReference>
<dbReference type="PROSITE" id="PS50006">
    <property type="entry name" value="FHA_DOMAIN"/>
    <property type="match status" value="1"/>
</dbReference>
<dbReference type="SUPFAM" id="SSF57850">
    <property type="entry name" value="RING/U-box"/>
    <property type="match status" value="1"/>
</dbReference>
<comment type="caution">
    <text evidence="10">The sequence shown here is derived from an EMBL/GenBank/DDBJ whole genome shotgun (WGS) entry which is preliminary data.</text>
</comment>
<dbReference type="InterPro" id="IPR008984">
    <property type="entry name" value="SMAD_FHA_dom_sf"/>
</dbReference>
<evidence type="ECO:0000256" key="1">
    <source>
        <dbReference type="ARBA" id="ARBA00005797"/>
    </source>
</evidence>
<evidence type="ECO:0000256" key="3">
    <source>
        <dbReference type="ARBA" id="ARBA00022723"/>
    </source>
</evidence>
<dbReference type="CDD" id="cd16449">
    <property type="entry name" value="RING-HC"/>
    <property type="match status" value="1"/>
</dbReference>
<dbReference type="InterPro" id="IPR000253">
    <property type="entry name" value="FHA_dom"/>
</dbReference>
<keyword evidence="11" id="KW-1185">Reference proteome</keyword>
<dbReference type="Pfam" id="PF00498">
    <property type="entry name" value="FHA"/>
    <property type="match status" value="1"/>
</dbReference>
<name>A0A5A8CHL2_CAFRO</name>
<keyword evidence="3" id="KW-0479">Metal-binding</keyword>
<dbReference type="PROSITE" id="PS50089">
    <property type="entry name" value="ZF_RING_2"/>
    <property type="match status" value="1"/>
</dbReference>
<evidence type="ECO:0000259" key="8">
    <source>
        <dbReference type="PROSITE" id="PS50006"/>
    </source>
</evidence>
<evidence type="ECO:0000256" key="6">
    <source>
        <dbReference type="PROSITE-ProRule" id="PRU00175"/>
    </source>
</evidence>
<dbReference type="InterPro" id="IPR018957">
    <property type="entry name" value="Znf_C3HC4_RING-type"/>
</dbReference>
<feature type="compositionally biased region" description="Polar residues" evidence="7">
    <location>
        <begin position="312"/>
        <end position="321"/>
    </location>
</feature>
<dbReference type="PROSITE" id="PS00518">
    <property type="entry name" value="ZF_RING_1"/>
    <property type="match status" value="1"/>
</dbReference>
<feature type="compositionally biased region" description="Basic residues" evidence="7">
    <location>
        <begin position="334"/>
        <end position="344"/>
    </location>
</feature>